<dbReference type="InterPro" id="IPR028994">
    <property type="entry name" value="Integrin_alpha_N"/>
</dbReference>
<protein>
    <submittedName>
        <fullName evidence="3">Repeat domain-containing protein</fullName>
    </submittedName>
</protein>
<dbReference type="InterPro" id="IPR013517">
    <property type="entry name" value="FG-GAP"/>
</dbReference>
<dbReference type="AlphaFoldDB" id="A0A1M5A8D4"/>
<dbReference type="EMBL" id="FQUX01000003">
    <property type="protein sequence ID" value="SHF26387.1"/>
    <property type="molecule type" value="Genomic_DNA"/>
</dbReference>
<proteinExistence type="predicted"/>
<evidence type="ECO:0000256" key="1">
    <source>
        <dbReference type="ARBA" id="ARBA00022729"/>
    </source>
</evidence>
<gene>
    <name evidence="3" type="ORF">SAMN03080594_103132</name>
</gene>
<dbReference type="PANTHER" id="PTHR44103:SF1">
    <property type="entry name" value="PROPROTEIN CONVERTASE P"/>
    <property type="match status" value="1"/>
</dbReference>
<evidence type="ECO:0000313" key="3">
    <source>
        <dbReference type="EMBL" id="SHF26387.1"/>
    </source>
</evidence>
<feature type="signal peptide" evidence="2">
    <location>
        <begin position="1"/>
        <end position="20"/>
    </location>
</feature>
<reference evidence="4" key="1">
    <citation type="submission" date="2016-11" db="EMBL/GenBank/DDBJ databases">
        <authorList>
            <person name="Varghese N."/>
            <person name="Submissions S."/>
        </authorList>
    </citation>
    <scope>NUCLEOTIDE SEQUENCE [LARGE SCALE GENOMIC DNA]</scope>
    <source>
        <strain evidence="4">DSM 17539</strain>
    </source>
</reference>
<evidence type="ECO:0000256" key="2">
    <source>
        <dbReference type="SAM" id="SignalP"/>
    </source>
</evidence>
<organism evidence="3 4">
    <name type="scientific">Arenibacter palladensis</name>
    <dbReference type="NCBI Taxonomy" id="237373"/>
    <lineage>
        <taxon>Bacteria</taxon>
        <taxon>Pseudomonadati</taxon>
        <taxon>Bacteroidota</taxon>
        <taxon>Flavobacteriia</taxon>
        <taxon>Flavobacteriales</taxon>
        <taxon>Flavobacteriaceae</taxon>
        <taxon>Arenibacter</taxon>
    </lineage>
</organism>
<dbReference type="Proteomes" id="UP000184406">
    <property type="component" value="Unassembled WGS sequence"/>
</dbReference>
<keyword evidence="4" id="KW-1185">Reference proteome</keyword>
<name>A0A1M5A8D4_9FLAO</name>
<dbReference type="PANTHER" id="PTHR44103">
    <property type="entry name" value="PROPROTEIN CONVERTASE P"/>
    <property type="match status" value="1"/>
</dbReference>
<evidence type="ECO:0000313" key="4">
    <source>
        <dbReference type="Proteomes" id="UP000184406"/>
    </source>
</evidence>
<dbReference type="Gene3D" id="2.130.10.130">
    <property type="entry name" value="Integrin alpha, N-terminal"/>
    <property type="match status" value="1"/>
</dbReference>
<keyword evidence="1 2" id="KW-0732">Signal</keyword>
<dbReference type="SUPFAM" id="SSF69318">
    <property type="entry name" value="Integrin alpha N-terminal domain"/>
    <property type="match status" value="1"/>
</dbReference>
<dbReference type="Pfam" id="PF13517">
    <property type="entry name" value="FG-GAP_3"/>
    <property type="match status" value="1"/>
</dbReference>
<feature type="chain" id="PRO_5012273941" evidence="2">
    <location>
        <begin position="21"/>
        <end position="408"/>
    </location>
</feature>
<sequence length="408" mass="45895">MHKILALFMVVALKVSTLPAQNTAWNRHVIDSTNSGADGVRIADVNNDNLPDITTGWEEGGYTKVYIHPGFDLVKQKWPSVNVGRTPSVEDAVFVDLDNDGALDVVSSTEGDNKRIYFNWAPNNAIDYLNAEKWKSQILPASEKAIQWMYAWPIQIDGKNGIDLVVGAKNKDAKIGWFQAPKNTRKISDWKWFSISPATWIMSIMSKDMDDDGDMDIVVSDRKQGETQGVRWLENPGKIGKQKKEWVNHFIGCKGLEVMFMDLTDLDGDGLEDVIVTEATTRKIVFLKRLDKTGQNWKNYSIDIPEYMGKPKSVAVGDINMDGKLDLVHSFEKADEEIEGVYWLSYNNAPTDSAWQWHKVSGPIGIKYDRVELVDLDGDGDLDVLTCEENYGADSKGLGVIWYENPHN</sequence>
<accession>A0A1M5A8D4</accession>
<dbReference type="OrthoDB" id="9816120at2"/>
<dbReference type="RefSeq" id="WP_072861758.1">
    <property type="nucleotide sequence ID" value="NZ_FQUX01000003.1"/>
</dbReference>